<dbReference type="Proteomes" id="UP000887013">
    <property type="component" value="Unassembled WGS sequence"/>
</dbReference>
<dbReference type="PANTHER" id="PTHR24251:SF37">
    <property type="entry name" value="CUB DOMAIN-CONTAINING PROTEIN"/>
    <property type="match status" value="1"/>
</dbReference>
<evidence type="ECO:0000313" key="6">
    <source>
        <dbReference type="Proteomes" id="UP000887013"/>
    </source>
</evidence>
<comment type="caution">
    <text evidence="5">The sequence shown here is derived from an EMBL/GenBank/DDBJ whole genome shotgun (WGS) entry which is preliminary data.</text>
</comment>
<dbReference type="SMART" id="SM00042">
    <property type="entry name" value="CUB"/>
    <property type="match status" value="1"/>
</dbReference>
<dbReference type="EMBL" id="BMAW01112411">
    <property type="protein sequence ID" value="GFT52351.1"/>
    <property type="molecule type" value="Genomic_DNA"/>
</dbReference>
<dbReference type="SUPFAM" id="SSF49854">
    <property type="entry name" value="Spermadhesin, CUB domain"/>
    <property type="match status" value="2"/>
</dbReference>
<evidence type="ECO:0000313" key="5">
    <source>
        <dbReference type="EMBL" id="GFT52351.1"/>
    </source>
</evidence>
<dbReference type="AlphaFoldDB" id="A0A8X6P5I8"/>
<name>A0A8X6P5I8_NEPPI</name>
<feature type="non-terminal residue" evidence="5">
    <location>
        <position position="226"/>
    </location>
</feature>
<keyword evidence="1" id="KW-0677">Repeat</keyword>
<dbReference type="Gene3D" id="2.60.120.290">
    <property type="entry name" value="Spermadhesin, CUB domain"/>
    <property type="match status" value="1"/>
</dbReference>
<reference evidence="5" key="1">
    <citation type="submission" date="2020-08" db="EMBL/GenBank/DDBJ databases">
        <title>Multicomponent nature underlies the extraordinary mechanical properties of spider dragline silk.</title>
        <authorList>
            <person name="Kono N."/>
            <person name="Nakamura H."/>
            <person name="Mori M."/>
            <person name="Yoshida Y."/>
            <person name="Ohtoshi R."/>
            <person name="Malay A.D."/>
            <person name="Moran D.A.P."/>
            <person name="Tomita M."/>
            <person name="Numata K."/>
            <person name="Arakawa K."/>
        </authorList>
    </citation>
    <scope>NUCLEOTIDE SEQUENCE</scope>
</reference>
<accession>A0A8X6P5I8</accession>
<dbReference type="InterPro" id="IPR035914">
    <property type="entry name" value="Sperma_CUB_dom_sf"/>
</dbReference>
<comment type="caution">
    <text evidence="3">Lacks conserved residue(s) required for the propagation of feature annotation.</text>
</comment>
<protein>
    <submittedName>
        <fullName evidence="5">Cubilin</fullName>
    </submittedName>
</protein>
<dbReference type="Pfam" id="PF00431">
    <property type="entry name" value="CUB"/>
    <property type="match status" value="1"/>
</dbReference>
<dbReference type="CDD" id="cd00041">
    <property type="entry name" value="CUB"/>
    <property type="match status" value="1"/>
</dbReference>
<evidence type="ECO:0000259" key="4">
    <source>
        <dbReference type="PROSITE" id="PS01180"/>
    </source>
</evidence>
<dbReference type="PANTHER" id="PTHR24251">
    <property type="entry name" value="OVOCHYMASE-RELATED"/>
    <property type="match status" value="1"/>
</dbReference>
<proteinExistence type="predicted"/>
<feature type="domain" description="CUB" evidence="4">
    <location>
        <begin position="50"/>
        <end position="195"/>
    </location>
</feature>
<dbReference type="InterPro" id="IPR000859">
    <property type="entry name" value="CUB_dom"/>
</dbReference>
<keyword evidence="2" id="KW-1015">Disulfide bond</keyword>
<dbReference type="PROSITE" id="PS01180">
    <property type="entry name" value="CUB"/>
    <property type="match status" value="1"/>
</dbReference>
<keyword evidence="6" id="KW-1185">Reference proteome</keyword>
<dbReference type="OrthoDB" id="6434325at2759"/>
<evidence type="ECO:0000256" key="3">
    <source>
        <dbReference type="PROSITE-ProRule" id="PRU00059"/>
    </source>
</evidence>
<gene>
    <name evidence="5" type="primary">CUBN_5</name>
    <name evidence="5" type="ORF">NPIL_297861</name>
</gene>
<sequence>RNANQKSLRLCGSTPVHDIISNPVVTIYFHSDSINNPNRGFFFSYQSAYCNRSYTGSSGVVTNIAYPGRFNGVKYCTMNISTSVDKTISLYFSRLEMYDTSLCTNNYIKVYDGANTSAPLLRSICGFSTPDPVYSSGNSLHVVSNYIYMGYVLKSTSRRSDDPGIHISRTNEMVIKMKTDPSNSGPGFKLRFSSNAFLPDSSVALIQRYEMQDREDTSDRDFIYLD</sequence>
<evidence type="ECO:0000256" key="2">
    <source>
        <dbReference type="ARBA" id="ARBA00023157"/>
    </source>
</evidence>
<organism evidence="5 6">
    <name type="scientific">Nephila pilipes</name>
    <name type="common">Giant wood spider</name>
    <name type="synonym">Nephila maculata</name>
    <dbReference type="NCBI Taxonomy" id="299642"/>
    <lineage>
        <taxon>Eukaryota</taxon>
        <taxon>Metazoa</taxon>
        <taxon>Ecdysozoa</taxon>
        <taxon>Arthropoda</taxon>
        <taxon>Chelicerata</taxon>
        <taxon>Arachnida</taxon>
        <taxon>Araneae</taxon>
        <taxon>Araneomorphae</taxon>
        <taxon>Entelegynae</taxon>
        <taxon>Araneoidea</taxon>
        <taxon>Nephilidae</taxon>
        <taxon>Nephila</taxon>
    </lineage>
</organism>
<evidence type="ECO:0000256" key="1">
    <source>
        <dbReference type="ARBA" id="ARBA00022737"/>
    </source>
</evidence>